<keyword evidence="2" id="KW-0732">Signal</keyword>
<proteinExistence type="predicted"/>
<feature type="region of interest" description="Disordered" evidence="1">
    <location>
        <begin position="25"/>
        <end position="57"/>
    </location>
</feature>
<protein>
    <recommendedName>
        <fullName evidence="3">Pyrrolo-quinoline quinone repeat domain-containing protein</fullName>
    </recommendedName>
</protein>
<organism evidence="4">
    <name type="scientific">uncultured Acidimicrobiales bacterium</name>
    <dbReference type="NCBI Taxonomy" id="310071"/>
    <lineage>
        <taxon>Bacteria</taxon>
        <taxon>Bacillati</taxon>
        <taxon>Actinomycetota</taxon>
        <taxon>Acidimicrobiia</taxon>
        <taxon>Acidimicrobiales</taxon>
        <taxon>environmental samples</taxon>
    </lineage>
</organism>
<dbReference type="SUPFAM" id="SSF50998">
    <property type="entry name" value="Quinoprotein alcohol dehydrogenase-like"/>
    <property type="match status" value="1"/>
</dbReference>
<evidence type="ECO:0000256" key="1">
    <source>
        <dbReference type="SAM" id="MobiDB-lite"/>
    </source>
</evidence>
<accession>A0A6J4HA45</accession>
<dbReference type="SMART" id="SM00564">
    <property type="entry name" value="PQQ"/>
    <property type="match status" value="4"/>
</dbReference>
<dbReference type="PANTHER" id="PTHR34512">
    <property type="entry name" value="CELL SURFACE PROTEIN"/>
    <property type="match status" value="1"/>
</dbReference>
<dbReference type="EMBL" id="CADCTB010000030">
    <property type="protein sequence ID" value="CAA9217461.1"/>
    <property type="molecule type" value="Genomic_DNA"/>
</dbReference>
<evidence type="ECO:0000313" key="4">
    <source>
        <dbReference type="EMBL" id="CAA9217461.1"/>
    </source>
</evidence>
<dbReference type="Pfam" id="PF13360">
    <property type="entry name" value="PQQ_2"/>
    <property type="match status" value="2"/>
</dbReference>
<dbReference type="InterPro" id="IPR002372">
    <property type="entry name" value="PQQ_rpt_dom"/>
</dbReference>
<dbReference type="Gene3D" id="2.130.10.10">
    <property type="entry name" value="YVTN repeat-like/Quinoprotein amine dehydrogenase"/>
    <property type="match status" value="1"/>
</dbReference>
<dbReference type="InterPro" id="IPR011047">
    <property type="entry name" value="Quinoprotein_ADH-like_sf"/>
</dbReference>
<dbReference type="PANTHER" id="PTHR34512:SF30">
    <property type="entry name" value="OUTER MEMBRANE PROTEIN ASSEMBLY FACTOR BAMB"/>
    <property type="match status" value="1"/>
</dbReference>
<evidence type="ECO:0000259" key="3">
    <source>
        <dbReference type="Pfam" id="PF13360"/>
    </source>
</evidence>
<sequence length="382" mass="38837">MTSLVSLARILCLLALLAAAGCRSAGPGGGGPPPSAQGGEGNASRPGSDATPAGNGWAWTAPPPAWIGMPAADDREIAFTYGHQHLVLLDADGRLMWDGYRLGLRDVAPRLTPEAVVAATDDGMAAFRRSDGAKIWDATVAERVNTPVIAGRLAVASTWEGTVIAFDLADGKVAWRAALPGPSLGPPATDGTTVVVTWDRADRRTGGAVAVEASTGRQRWAVPLPGGGISAPTVTPSGTAVTVAGDLAAHALAMSSGEPRWRTPVEGAGSAEVPPLVVDARSVLVAHRLGGLDLLDAATGRRTWQVTSDGAAVRGGPALGPEGSYAFPLDDGRVLFAGPRRATELLRPPAGRVSGLATGPGGLLVTTVREAPVNTVEVGPAW</sequence>
<dbReference type="InterPro" id="IPR015943">
    <property type="entry name" value="WD40/YVTN_repeat-like_dom_sf"/>
</dbReference>
<dbReference type="AlphaFoldDB" id="A0A6J4HA45"/>
<gene>
    <name evidence="4" type="ORF">AVDCRST_MAG10-478</name>
</gene>
<evidence type="ECO:0000256" key="2">
    <source>
        <dbReference type="SAM" id="SignalP"/>
    </source>
</evidence>
<reference evidence="4" key="1">
    <citation type="submission" date="2020-02" db="EMBL/GenBank/DDBJ databases">
        <authorList>
            <person name="Meier V. D."/>
        </authorList>
    </citation>
    <scope>NUCLEOTIDE SEQUENCE</scope>
    <source>
        <strain evidence="4">AVDCRST_MAG10</strain>
    </source>
</reference>
<feature type="signal peptide" evidence="2">
    <location>
        <begin position="1"/>
        <end position="25"/>
    </location>
</feature>
<feature type="chain" id="PRO_5027069859" description="Pyrrolo-quinoline quinone repeat domain-containing protein" evidence="2">
    <location>
        <begin position="26"/>
        <end position="382"/>
    </location>
</feature>
<name>A0A6J4HA45_9ACTN</name>
<feature type="domain" description="Pyrrolo-quinoline quinone repeat" evidence="3">
    <location>
        <begin position="208"/>
        <end position="317"/>
    </location>
</feature>
<dbReference type="InterPro" id="IPR018391">
    <property type="entry name" value="PQQ_b-propeller_rpt"/>
</dbReference>
<feature type="domain" description="Pyrrolo-quinoline quinone repeat" evidence="3">
    <location>
        <begin position="125"/>
        <end position="197"/>
    </location>
</feature>